<feature type="region of interest" description="Disordered" evidence="1">
    <location>
        <begin position="1"/>
        <end position="354"/>
    </location>
</feature>
<keyword evidence="4" id="KW-1185">Reference proteome</keyword>
<dbReference type="Proteomes" id="UP000799757">
    <property type="component" value="Unassembled WGS sequence"/>
</dbReference>
<dbReference type="InterPro" id="IPR029178">
    <property type="entry name" value="Ecm11_C"/>
</dbReference>
<dbReference type="GO" id="GO:0001164">
    <property type="term" value="F:RNA polymerase I core promoter sequence-specific DNA binding"/>
    <property type="evidence" value="ECO:0007669"/>
    <property type="project" value="TreeGrafter"/>
</dbReference>
<evidence type="ECO:0000259" key="2">
    <source>
        <dbReference type="Pfam" id="PF15463"/>
    </source>
</evidence>
<protein>
    <recommendedName>
        <fullName evidence="2">Extracellular mutant protein 11 C-terminal domain-containing protein</fullName>
    </recommendedName>
</protein>
<dbReference type="AlphaFoldDB" id="A0A6A6XL97"/>
<feature type="compositionally biased region" description="Polar residues" evidence="1">
    <location>
        <begin position="252"/>
        <end position="262"/>
    </location>
</feature>
<feature type="region of interest" description="Disordered" evidence="1">
    <location>
        <begin position="489"/>
        <end position="531"/>
    </location>
</feature>
<evidence type="ECO:0000313" key="4">
    <source>
        <dbReference type="Proteomes" id="UP000799757"/>
    </source>
</evidence>
<sequence length="531" mass="59537">MQNFAKRAKSGDAQNGQPSGLNRAAIAANAKAPIQRTILNHQDHVQQHFPARRQNGGQANPPVVQQQPQQPQQWHQGPGHGTQQKADVYDTDTESLDTTAHQRSVMQVEDGQQHGQQYVQELVGDDEYDEDGSDDEDEEGDDEEGGGDGEFEGTDSQEQAYEEHEQQLLRRAGIAHAPPNVQQAFLETYEPQRGVFDGDESYPTTASGPPSNFPQDQEQTPDDCDQQIVSPSPQRPVMKGQPVQRPPAALETTHTMYSQPQVFQKAAALRVNQRTDSNVPVRGGALQQSHRTPPPNTQPTIYSQSTPPNLSNGNTHQNVRMRANHAPRRGPQQPSAPTHPGSVKPVQQPAPAKRAIPSQLVEEVHIHEQPVKEVHAHLQAPVEDYDRPALLKMDYEQLKNEDFDTIPRATNPVLSQDMLQKPLIDRLTHVRKSLNSEDQGKFFSSLPTDEWEEAGDWFLGQFSSIIERTKNARQEKRKLAKDFEAEVEQRHRKVAKKQREVEHAMSKMKAHGQNLMPKSPMRGSKSPMREK</sequence>
<dbReference type="PANTHER" id="PTHR28244">
    <property type="entry name" value="RNA POLYMERASE I-SPECIFIC TRANSCRIPTION INITIATION FACTOR RRN11"/>
    <property type="match status" value="1"/>
</dbReference>
<dbReference type="GO" id="GO:0017025">
    <property type="term" value="F:TBP-class protein binding"/>
    <property type="evidence" value="ECO:0007669"/>
    <property type="project" value="TreeGrafter"/>
</dbReference>
<feature type="compositionally biased region" description="Low complexity" evidence="1">
    <location>
        <begin position="56"/>
        <end position="84"/>
    </location>
</feature>
<proteinExistence type="predicted"/>
<evidence type="ECO:0000313" key="3">
    <source>
        <dbReference type="EMBL" id="KAF2796675.1"/>
    </source>
</evidence>
<name>A0A6A6XL97_9PLEO</name>
<dbReference type="GO" id="GO:0070860">
    <property type="term" value="C:RNA polymerase I core factor complex"/>
    <property type="evidence" value="ECO:0007669"/>
    <property type="project" value="TreeGrafter"/>
</dbReference>
<gene>
    <name evidence="3" type="ORF">K505DRAFT_323124</name>
</gene>
<dbReference type="InterPro" id="IPR053029">
    <property type="entry name" value="RNA_pol_I-specific_init_factor"/>
</dbReference>
<dbReference type="EMBL" id="MU001825">
    <property type="protein sequence ID" value="KAF2796675.1"/>
    <property type="molecule type" value="Genomic_DNA"/>
</dbReference>
<feature type="compositionally biased region" description="Acidic residues" evidence="1">
    <location>
        <begin position="123"/>
        <end position="155"/>
    </location>
</feature>
<evidence type="ECO:0000256" key="1">
    <source>
        <dbReference type="SAM" id="MobiDB-lite"/>
    </source>
</evidence>
<feature type="compositionally biased region" description="Polar residues" evidence="1">
    <location>
        <begin position="202"/>
        <end position="218"/>
    </location>
</feature>
<dbReference type="GO" id="GO:0042790">
    <property type="term" value="P:nucleolar large rRNA transcription by RNA polymerase I"/>
    <property type="evidence" value="ECO:0007669"/>
    <property type="project" value="TreeGrafter"/>
</dbReference>
<dbReference type="OrthoDB" id="5346740at2759"/>
<dbReference type="PANTHER" id="PTHR28244:SF1">
    <property type="entry name" value="RNA POLYMERASE I-SPECIFIC TRANSCRIPTION INITIATION FACTOR RRN11"/>
    <property type="match status" value="1"/>
</dbReference>
<feature type="compositionally biased region" description="Polar residues" evidence="1">
    <location>
        <begin position="96"/>
        <end position="105"/>
    </location>
</feature>
<reference evidence="3" key="1">
    <citation type="journal article" date="2020" name="Stud. Mycol.">
        <title>101 Dothideomycetes genomes: a test case for predicting lifestyles and emergence of pathogens.</title>
        <authorList>
            <person name="Haridas S."/>
            <person name="Albert R."/>
            <person name="Binder M."/>
            <person name="Bloem J."/>
            <person name="Labutti K."/>
            <person name="Salamov A."/>
            <person name="Andreopoulos B."/>
            <person name="Baker S."/>
            <person name="Barry K."/>
            <person name="Bills G."/>
            <person name="Bluhm B."/>
            <person name="Cannon C."/>
            <person name="Castanera R."/>
            <person name="Culley D."/>
            <person name="Daum C."/>
            <person name="Ezra D."/>
            <person name="Gonzalez J."/>
            <person name="Henrissat B."/>
            <person name="Kuo A."/>
            <person name="Liang C."/>
            <person name="Lipzen A."/>
            <person name="Lutzoni F."/>
            <person name="Magnuson J."/>
            <person name="Mondo S."/>
            <person name="Nolan M."/>
            <person name="Ohm R."/>
            <person name="Pangilinan J."/>
            <person name="Park H.-J."/>
            <person name="Ramirez L."/>
            <person name="Alfaro M."/>
            <person name="Sun H."/>
            <person name="Tritt A."/>
            <person name="Yoshinaga Y."/>
            <person name="Zwiers L.-H."/>
            <person name="Turgeon B."/>
            <person name="Goodwin S."/>
            <person name="Spatafora J."/>
            <person name="Crous P."/>
            <person name="Grigoriev I."/>
        </authorList>
    </citation>
    <scope>NUCLEOTIDE SEQUENCE</scope>
    <source>
        <strain evidence="3">CBS 109.77</strain>
    </source>
</reference>
<feature type="domain" description="Extracellular mutant protein 11 C-terminal" evidence="2">
    <location>
        <begin position="384"/>
        <end position="516"/>
    </location>
</feature>
<organism evidence="3 4">
    <name type="scientific">Melanomma pulvis-pyrius CBS 109.77</name>
    <dbReference type="NCBI Taxonomy" id="1314802"/>
    <lineage>
        <taxon>Eukaryota</taxon>
        <taxon>Fungi</taxon>
        <taxon>Dikarya</taxon>
        <taxon>Ascomycota</taxon>
        <taxon>Pezizomycotina</taxon>
        <taxon>Dothideomycetes</taxon>
        <taxon>Pleosporomycetidae</taxon>
        <taxon>Pleosporales</taxon>
        <taxon>Melanommataceae</taxon>
        <taxon>Melanomma</taxon>
    </lineage>
</organism>
<feature type="compositionally biased region" description="Polar residues" evidence="1">
    <location>
        <begin position="298"/>
        <end position="318"/>
    </location>
</feature>
<dbReference type="Pfam" id="PF15463">
    <property type="entry name" value="ECM11"/>
    <property type="match status" value="1"/>
</dbReference>
<accession>A0A6A6XL97</accession>